<dbReference type="Pfam" id="PF14722">
    <property type="entry name" value="KRAP_IP3R_bind"/>
    <property type="match status" value="1"/>
</dbReference>
<evidence type="ECO:0000313" key="3">
    <source>
        <dbReference type="EMBL" id="KAG5849955.1"/>
    </source>
</evidence>
<feature type="domain" description="ITPR-interacting" evidence="2">
    <location>
        <begin position="113"/>
        <end position="255"/>
    </location>
</feature>
<evidence type="ECO:0000256" key="1">
    <source>
        <dbReference type="SAM" id="MobiDB-lite"/>
    </source>
</evidence>
<dbReference type="InterPro" id="IPR043444">
    <property type="entry name" value="TESPA1-like"/>
</dbReference>
<gene>
    <name evidence="3" type="ORF">ANANG_G00077190</name>
</gene>
<feature type="compositionally biased region" description="Polar residues" evidence="1">
    <location>
        <begin position="254"/>
        <end position="277"/>
    </location>
</feature>
<feature type="compositionally biased region" description="Basic and acidic residues" evidence="1">
    <location>
        <begin position="62"/>
        <end position="79"/>
    </location>
</feature>
<dbReference type="GO" id="GO:0005102">
    <property type="term" value="F:signaling receptor binding"/>
    <property type="evidence" value="ECO:0007669"/>
    <property type="project" value="InterPro"/>
</dbReference>
<evidence type="ECO:0000259" key="2">
    <source>
        <dbReference type="SMART" id="SM01257"/>
    </source>
</evidence>
<comment type="caution">
    <text evidence="3">The sequence shown here is derived from an EMBL/GenBank/DDBJ whole genome shotgun (WGS) entry which is preliminary data.</text>
</comment>
<dbReference type="Proteomes" id="UP001044222">
    <property type="component" value="Unassembled WGS sequence"/>
</dbReference>
<feature type="region of interest" description="Disordered" evidence="1">
    <location>
        <begin position="57"/>
        <end position="81"/>
    </location>
</feature>
<dbReference type="AlphaFoldDB" id="A0A9D3MMD7"/>
<keyword evidence="4" id="KW-1185">Reference proteome</keyword>
<dbReference type="EMBL" id="JAFIRN010000004">
    <property type="protein sequence ID" value="KAG5849955.1"/>
    <property type="molecule type" value="Genomic_DNA"/>
</dbReference>
<feature type="region of interest" description="Disordered" evidence="1">
    <location>
        <begin position="1"/>
        <end position="44"/>
    </location>
</feature>
<dbReference type="PANTHER" id="PTHR17469:SF14">
    <property type="entry name" value="PROTEIN ITPRID1"/>
    <property type="match status" value="1"/>
</dbReference>
<dbReference type="SMART" id="SM01257">
    <property type="entry name" value="KRAP_IP3R_bind"/>
    <property type="match status" value="1"/>
</dbReference>
<accession>A0A9D3MMD7</accession>
<dbReference type="InterPro" id="IPR029325">
    <property type="entry name" value="ITPR-bd"/>
</dbReference>
<feature type="region of interest" description="Disordered" evidence="1">
    <location>
        <begin position="213"/>
        <end position="283"/>
    </location>
</feature>
<dbReference type="PANTHER" id="PTHR17469">
    <property type="entry name" value="SPERM SPECIFIC ANTIGEN 2-RELATED"/>
    <property type="match status" value="1"/>
</dbReference>
<organism evidence="3 4">
    <name type="scientific">Anguilla anguilla</name>
    <name type="common">European freshwater eel</name>
    <name type="synonym">Muraena anguilla</name>
    <dbReference type="NCBI Taxonomy" id="7936"/>
    <lineage>
        <taxon>Eukaryota</taxon>
        <taxon>Metazoa</taxon>
        <taxon>Chordata</taxon>
        <taxon>Craniata</taxon>
        <taxon>Vertebrata</taxon>
        <taxon>Euteleostomi</taxon>
        <taxon>Actinopterygii</taxon>
        <taxon>Neopterygii</taxon>
        <taxon>Teleostei</taxon>
        <taxon>Anguilliformes</taxon>
        <taxon>Anguillidae</taxon>
        <taxon>Anguilla</taxon>
    </lineage>
</organism>
<sequence>MLAKVAHNNSKADKRASLVASKAKWSRVDEQPTPRLSADGRAGNYKQDSVQQWLMSSCQEQVKSDPDLDASEPLKRQASGEDDLVLGVEASLYGRNPELKTAEEVPRSPQAVPPLTRWNSLTSAVSAQSGALSVMDVLNLWHDDPEELLLELGFGSEEPDISARIPARFINHQSRAQGINIQVFLEAHKNRLDLENPDVSSRFRQLEVLQQVTSASPPWSRPRPYARPAVKLSPASRERRRRRLGMLFRRASKKTLSMNQGQQSPPADPSANQSRTCLTDARP</sequence>
<protein>
    <recommendedName>
        <fullName evidence="2">ITPR-interacting domain-containing protein</fullName>
    </recommendedName>
</protein>
<evidence type="ECO:0000313" key="4">
    <source>
        <dbReference type="Proteomes" id="UP001044222"/>
    </source>
</evidence>
<name>A0A9D3MMD7_ANGAN</name>
<reference evidence="3" key="1">
    <citation type="submission" date="2021-01" db="EMBL/GenBank/DDBJ databases">
        <title>A chromosome-scale assembly of European eel, Anguilla anguilla.</title>
        <authorList>
            <person name="Henkel C."/>
            <person name="Jong-Raadsen S.A."/>
            <person name="Dufour S."/>
            <person name="Weltzien F.-A."/>
            <person name="Palstra A.P."/>
            <person name="Pelster B."/>
            <person name="Spaink H.P."/>
            <person name="Van Den Thillart G.E."/>
            <person name="Jansen H."/>
            <person name="Zahm M."/>
            <person name="Klopp C."/>
            <person name="Cedric C."/>
            <person name="Louis A."/>
            <person name="Berthelot C."/>
            <person name="Parey E."/>
            <person name="Roest Crollius H."/>
            <person name="Montfort J."/>
            <person name="Robinson-Rechavi M."/>
            <person name="Bucao C."/>
            <person name="Bouchez O."/>
            <person name="Gislard M."/>
            <person name="Lluch J."/>
            <person name="Milhes M."/>
            <person name="Lampietro C."/>
            <person name="Lopez Roques C."/>
            <person name="Donnadieu C."/>
            <person name="Braasch I."/>
            <person name="Desvignes T."/>
            <person name="Postlethwait J."/>
            <person name="Bobe J."/>
            <person name="Guiguen Y."/>
            <person name="Dirks R."/>
        </authorList>
    </citation>
    <scope>NUCLEOTIDE SEQUENCE</scope>
    <source>
        <strain evidence="3">Tag_6206</strain>
        <tissue evidence="3">Liver</tissue>
    </source>
</reference>
<proteinExistence type="predicted"/>